<reference evidence="2 3" key="1">
    <citation type="submission" date="2018-11" db="EMBL/GenBank/DDBJ databases">
        <authorList>
            <consortium name="Pathogen Informatics"/>
        </authorList>
    </citation>
    <scope>NUCLEOTIDE SEQUENCE [LARGE SCALE GENOMIC DNA]</scope>
</reference>
<protein>
    <submittedName>
        <fullName evidence="2">Uncharacterized protein</fullName>
    </submittedName>
</protein>
<evidence type="ECO:0000256" key="1">
    <source>
        <dbReference type="SAM" id="Phobius"/>
    </source>
</evidence>
<dbReference type="AlphaFoldDB" id="A0A3P7M395"/>
<keyword evidence="3" id="KW-1185">Reference proteome</keyword>
<gene>
    <name evidence="2" type="ORF">DILT_LOCUS14319</name>
</gene>
<accession>A0A3P7M395</accession>
<sequence length="116" mass="13006">MNPKLLWLTIAGLIQRPFFPQATAVYVYFGICMCLPRFLSLVQVLLGLIEVGGYALRRLYGRQADRLLKTILNVIDNSEVLAYSAPELALVTCIEEGLKTGKFPGEFGCLMDDFWS</sequence>
<evidence type="ECO:0000313" key="2">
    <source>
        <dbReference type="EMBL" id="VDN23784.1"/>
    </source>
</evidence>
<keyword evidence="1" id="KW-1133">Transmembrane helix</keyword>
<evidence type="ECO:0000313" key="3">
    <source>
        <dbReference type="Proteomes" id="UP000281553"/>
    </source>
</evidence>
<dbReference type="EMBL" id="UYRU01073739">
    <property type="protein sequence ID" value="VDN23784.1"/>
    <property type="molecule type" value="Genomic_DNA"/>
</dbReference>
<name>A0A3P7M395_DIBLA</name>
<dbReference type="Proteomes" id="UP000281553">
    <property type="component" value="Unassembled WGS sequence"/>
</dbReference>
<organism evidence="2 3">
    <name type="scientific">Dibothriocephalus latus</name>
    <name type="common">Fish tapeworm</name>
    <name type="synonym">Diphyllobothrium latum</name>
    <dbReference type="NCBI Taxonomy" id="60516"/>
    <lineage>
        <taxon>Eukaryota</taxon>
        <taxon>Metazoa</taxon>
        <taxon>Spiralia</taxon>
        <taxon>Lophotrochozoa</taxon>
        <taxon>Platyhelminthes</taxon>
        <taxon>Cestoda</taxon>
        <taxon>Eucestoda</taxon>
        <taxon>Diphyllobothriidea</taxon>
        <taxon>Diphyllobothriidae</taxon>
        <taxon>Dibothriocephalus</taxon>
    </lineage>
</organism>
<feature type="transmembrane region" description="Helical" evidence="1">
    <location>
        <begin position="38"/>
        <end position="56"/>
    </location>
</feature>
<keyword evidence="1" id="KW-0812">Transmembrane</keyword>
<proteinExistence type="predicted"/>
<dbReference type="OrthoDB" id="6246447at2759"/>
<keyword evidence="1" id="KW-0472">Membrane</keyword>